<reference evidence="1" key="2">
    <citation type="submission" date="2025-09" db="UniProtKB">
        <authorList>
            <consortium name="EnsemblPlants"/>
        </authorList>
    </citation>
    <scope>IDENTIFICATION</scope>
</reference>
<organism evidence="1 2">
    <name type="scientific">Avena sativa</name>
    <name type="common">Oat</name>
    <dbReference type="NCBI Taxonomy" id="4498"/>
    <lineage>
        <taxon>Eukaryota</taxon>
        <taxon>Viridiplantae</taxon>
        <taxon>Streptophyta</taxon>
        <taxon>Embryophyta</taxon>
        <taxon>Tracheophyta</taxon>
        <taxon>Spermatophyta</taxon>
        <taxon>Magnoliopsida</taxon>
        <taxon>Liliopsida</taxon>
        <taxon>Poales</taxon>
        <taxon>Poaceae</taxon>
        <taxon>BOP clade</taxon>
        <taxon>Pooideae</taxon>
        <taxon>Poodae</taxon>
        <taxon>Poeae</taxon>
        <taxon>Poeae Chloroplast Group 1 (Aveneae type)</taxon>
        <taxon>Aveninae</taxon>
        <taxon>Avena</taxon>
    </lineage>
</organism>
<protein>
    <submittedName>
        <fullName evidence="1">Uncharacterized protein</fullName>
    </submittedName>
</protein>
<proteinExistence type="predicted"/>
<accession>A0ACD5Y2H8</accession>
<dbReference type="Proteomes" id="UP001732700">
    <property type="component" value="Chromosome 5C"/>
</dbReference>
<keyword evidence="2" id="KW-1185">Reference proteome</keyword>
<dbReference type="EnsemblPlants" id="AVESA.00010b.r2.5CG0892950.1">
    <property type="protein sequence ID" value="AVESA.00010b.r2.5CG0892950.1.CDS"/>
    <property type="gene ID" value="AVESA.00010b.r2.5CG0892950"/>
</dbReference>
<evidence type="ECO:0000313" key="1">
    <source>
        <dbReference type="EnsemblPlants" id="AVESA.00010b.r2.5CG0892950.1.CDS"/>
    </source>
</evidence>
<name>A0ACD5Y2H8_AVESA</name>
<sequence>MAPQEEGEVPAAALRTPAHVIARVFSQLDCVDLLTCSLVCKQWYHDSAELRDDWRKEYLEAWSLQGLNFKSGTQSPCPTCSITSLRTWCPYLAAPPLARQSREPELHCT</sequence>
<evidence type="ECO:0000313" key="2">
    <source>
        <dbReference type="Proteomes" id="UP001732700"/>
    </source>
</evidence>
<reference evidence="1" key="1">
    <citation type="submission" date="2021-05" db="EMBL/GenBank/DDBJ databases">
        <authorList>
            <person name="Scholz U."/>
            <person name="Mascher M."/>
            <person name="Fiebig A."/>
        </authorList>
    </citation>
    <scope>NUCLEOTIDE SEQUENCE [LARGE SCALE GENOMIC DNA]</scope>
</reference>